<dbReference type="EMBL" id="KZ305026">
    <property type="protein sequence ID" value="PIA53381.1"/>
    <property type="molecule type" value="Genomic_DNA"/>
</dbReference>
<reference evidence="2 3" key="1">
    <citation type="submission" date="2017-09" db="EMBL/GenBank/DDBJ databases">
        <title>WGS assembly of Aquilegia coerulea Goldsmith.</title>
        <authorList>
            <person name="Hodges S."/>
            <person name="Kramer E."/>
            <person name="Nordborg M."/>
            <person name="Tomkins J."/>
            <person name="Borevitz J."/>
            <person name="Derieg N."/>
            <person name="Yan J."/>
            <person name="Mihaltcheva S."/>
            <person name="Hayes R.D."/>
            <person name="Rokhsar D."/>
        </authorList>
    </citation>
    <scope>NUCLEOTIDE SEQUENCE [LARGE SCALE GENOMIC DNA]</scope>
    <source>
        <strain evidence="3">cv. Goldsmith</strain>
    </source>
</reference>
<dbReference type="SUPFAM" id="SSF51126">
    <property type="entry name" value="Pectin lyase-like"/>
    <property type="match status" value="1"/>
</dbReference>
<feature type="signal peptide" evidence="1">
    <location>
        <begin position="1"/>
        <end position="22"/>
    </location>
</feature>
<gene>
    <name evidence="2" type="ORF">AQUCO_00900155v1</name>
</gene>
<evidence type="ECO:0000313" key="2">
    <source>
        <dbReference type="EMBL" id="PIA53381.1"/>
    </source>
</evidence>
<organism evidence="2 3">
    <name type="scientific">Aquilegia coerulea</name>
    <name type="common">Rocky mountain columbine</name>
    <dbReference type="NCBI Taxonomy" id="218851"/>
    <lineage>
        <taxon>Eukaryota</taxon>
        <taxon>Viridiplantae</taxon>
        <taxon>Streptophyta</taxon>
        <taxon>Embryophyta</taxon>
        <taxon>Tracheophyta</taxon>
        <taxon>Spermatophyta</taxon>
        <taxon>Magnoliopsida</taxon>
        <taxon>Ranunculales</taxon>
        <taxon>Ranunculaceae</taxon>
        <taxon>Thalictroideae</taxon>
        <taxon>Aquilegia</taxon>
    </lineage>
</organism>
<dbReference type="Gene3D" id="2.160.20.10">
    <property type="entry name" value="Single-stranded right-handed beta-helix, Pectin lyase-like"/>
    <property type="match status" value="1"/>
</dbReference>
<dbReference type="InterPro" id="IPR012334">
    <property type="entry name" value="Pectin_lyas_fold"/>
</dbReference>
<proteinExistence type="predicted"/>
<dbReference type="STRING" id="218851.A0A2G5ECE8"/>
<evidence type="ECO:0008006" key="4">
    <source>
        <dbReference type="Google" id="ProtNLM"/>
    </source>
</evidence>
<dbReference type="Proteomes" id="UP000230069">
    <property type="component" value="Unassembled WGS sequence"/>
</dbReference>
<dbReference type="InParanoid" id="A0A2G5ECE8"/>
<evidence type="ECO:0000313" key="3">
    <source>
        <dbReference type="Proteomes" id="UP000230069"/>
    </source>
</evidence>
<dbReference type="OrthoDB" id="1046782at2759"/>
<dbReference type="PANTHER" id="PTHR33928:SF2">
    <property type="entry name" value="PECTATE LYASE SUPERFAMILY PROTEIN DOMAIN-CONTAINING PROTEIN-RELATED"/>
    <property type="match status" value="1"/>
</dbReference>
<dbReference type="GO" id="GO:0004650">
    <property type="term" value="F:polygalacturonase activity"/>
    <property type="evidence" value="ECO:0007669"/>
    <property type="project" value="InterPro"/>
</dbReference>
<dbReference type="FunFam" id="2.160.20.10:FF:000046">
    <property type="entry name" value="Polygalacturonase QRT3"/>
    <property type="match status" value="1"/>
</dbReference>
<keyword evidence="3" id="KW-1185">Reference proteome</keyword>
<accession>A0A2G5ECE8</accession>
<dbReference type="PANTHER" id="PTHR33928">
    <property type="entry name" value="POLYGALACTURONASE QRT3"/>
    <property type="match status" value="1"/>
</dbReference>
<protein>
    <recommendedName>
        <fullName evidence="4">Pectate lyase superfamily protein domain-containing protein</fullName>
    </recommendedName>
</protein>
<feature type="chain" id="PRO_5013633331" description="Pectate lyase superfamily protein domain-containing protein" evidence="1">
    <location>
        <begin position="23"/>
        <end position="477"/>
    </location>
</feature>
<sequence length="477" mass="51819">MRASFFQVLCVLLVIFCQEAICSFSPPRSKSREYYAKFEKIVAAKSKPLLSLEANRLKQDGKVFYPIGYGADPTGVKDSSAAILNALADAFKVSNGLELLRGVRDLGGVVIDLQGGSYKIDQPIRLPAQGGGNVVITSGSIRASSIFPGNRHLIELWSPSSQKAAGFYYEDITFHDILFDSSFRGGGIYVIDSARIRIDNCFFIHFSTQGVLVERGHETLVSNTFLGQYLTVGGDKREKDFTGTGIQLASNDNVITDVVIFSAAIGLTIRGQANMITGVHCYNKATYWGGIGILVNLPGNSQTRIDNCYLDYNAIVLEDPVQVHVSNVYFLGDGNIVLKSVKGQISGLNIVDNMFTGSAKANAPIVKLDGVFSNIDQVVVDRNTVNGMALKSTIGKSTVTGNGTKWTIDFSQVLLFPNKINHVQYSFYVRGQSGIPTHAVTNVTRNLVTVESDKAVYGVVSVEVDQYNRGGEISPYN</sequence>
<evidence type="ECO:0000256" key="1">
    <source>
        <dbReference type="SAM" id="SignalP"/>
    </source>
</evidence>
<keyword evidence="1" id="KW-0732">Signal</keyword>
<name>A0A2G5ECE8_AQUCA</name>
<dbReference type="InterPro" id="IPR011050">
    <property type="entry name" value="Pectin_lyase_fold/virulence"/>
</dbReference>
<dbReference type="InterPro" id="IPR039279">
    <property type="entry name" value="QRT3-like"/>
</dbReference>
<dbReference type="AlphaFoldDB" id="A0A2G5ECE8"/>